<evidence type="ECO:0000313" key="3">
    <source>
        <dbReference type="Proteomes" id="UP001362999"/>
    </source>
</evidence>
<feature type="region of interest" description="Disordered" evidence="1">
    <location>
        <begin position="1"/>
        <end position="80"/>
    </location>
</feature>
<sequence length="204" mass="22946">MTDPKGTGAISRPAGQDPGQPTMMPARKIFNSDKTSQNWLSASPDSDKKPNFEPPGQVKNSDKTWGPPTKPGWDPDKSRQTLINRKRWLSAAESRPNQRVLSKSGPFSRLICSRLASKMFLCRTKPVRQPENHIQAVKRPKMNPRRKFSIFPDFSSFWRFSGGLVENSDKTPAWLRPGSNSDKNTPIWGPDKNAQNPEFRGQAS</sequence>
<accession>A0AAV9Z422</accession>
<organism evidence="2 3">
    <name type="scientific">Favolaschia claudopus</name>
    <dbReference type="NCBI Taxonomy" id="2862362"/>
    <lineage>
        <taxon>Eukaryota</taxon>
        <taxon>Fungi</taxon>
        <taxon>Dikarya</taxon>
        <taxon>Basidiomycota</taxon>
        <taxon>Agaricomycotina</taxon>
        <taxon>Agaricomycetes</taxon>
        <taxon>Agaricomycetidae</taxon>
        <taxon>Agaricales</taxon>
        <taxon>Marasmiineae</taxon>
        <taxon>Mycenaceae</taxon>
        <taxon>Favolaschia</taxon>
    </lineage>
</organism>
<dbReference type="AlphaFoldDB" id="A0AAV9Z422"/>
<reference evidence="2 3" key="1">
    <citation type="journal article" date="2024" name="J Genomics">
        <title>Draft genome sequencing and assembly of Favolaschia claudopus CIRM-BRFM 2984 isolated from oak limbs.</title>
        <authorList>
            <person name="Navarro D."/>
            <person name="Drula E."/>
            <person name="Chaduli D."/>
            <person name="Cazenave R."/>
            <person name="Ahrendt S."/>
            <person name="Wang J."/>
            <person name="Lipzen A."/>
            <person name="Daum C."/>
            <person name="Barry K."/>
            <person name="Grigoriev I.V."/>
            <person name="Favel A."/>
            <person name="Rosso M.N."/>
            <person name="Martin F."/>
        </authorList>
    </citation>
    <scope>NUCLEOTIDE SEQUENCE [LARGE SCALE GENOMIC DNA]</scope>
    <source>
        <strain evidence="2 3">CIRM-BRFM 2984</strain>
    </source>
</reference>
<proteinExistence type="predicted"/>
<evidence type="ECO:0000256" key="1">
    <source>
        <dbReference type="SAM" id="MobiDB-lite"/>
    </source>
</evidence>
<feature type="compositionally biased region" description="Polar residues" evidence="1">
    <location>
        <begin position="32"/>
        <end position="44"/>
    </location>
</feature>
<dbReference type="Proteomes" id="UP001362999">
    <property type="component" value="Unassembled WGS sequence"/>
</dbReference>
<name>A0AAV9Z422_9AGAR</name>
<protein>
    <recommendedName>
        <fullName evidence="4">RBPJ-interacting and tubulin-associated protein 1</fullName>
    </recommendedName>
</protein>
<feature type="region of interest" description="Disordered" evidence="1">
    <location>
        <begin position="169"/>
        <end position="204"/>
    </location>
</feature>
<evidence type="ECO:0008006" key="4">
    <source>
        <dbReference type="Google" id="ProtNLM"/>
    </source>
</evidence>
<dbReference type="EMBL" id="JAWWNJ010000214">
    <property type="protein sequence ID" value="KAK6971357.1"/>
    <property type="molecule type" value="Genomic_DNA"/>
</dbReference>
<evidence type="ECO:0000313" key="2">
    <source>
        <dbReference type="EMBL" id="KAK6971357.1"/>
    </source>
</evidence>
<comment type="caution">
    <text evidence="2">The sequence shown here is derived from an EMBL/GenBank/DDBJ whole genome shotgun (WGS) entry which is preliminary data.</text>
</comment>
<gene>
    <name evidence="2" type="ORF">R3P38DRAFT_2813931</name>
</gene>
<keyword evidence="3" id="KW-1185">Reference proteome</keyword>